<proteinExistence type="predicted"/>
<gene>
    <name evidence="2" type="ORF">MIM_c10460</name>
</gene>
<dbReference type="KEGG" id="amim:MIM_c10460"/>
<reference evidence="2 3" key="1">
    <citation type="journal article" date="2014" name="Microbiology">
        <title>Unravelling the complete genome sequence of Advenella mimigardefordensis strain DPN7T and novel insights in the catabolism of the xenobiotic polythioester precursor 3,3'-dithiodipropionate.</title>
        <authorList>
            <person name="Wubbeler J.H."/>
            <person name="Hiessl S."/>
            <person name="Schuldes J."/>
            <person name="Thurmer A."/>
            <person name="Daniel R."/>
            <person name="Steinbuchel A."/>
        </authorList>
    </citation>
    <scope>NUCLEOTIDE SEQUENCE [LARGE SCALE GENOMIC DNA]</scope>
    <source>
        <strain evidence="3">DSM 17166 / LMG 22922 / DPN7</strain>
    </source>
</reference>
<dbReference type="HOGENOM" id="CLU_1956528_0_0_4"/>
<dbReference type="InterPro" id="IPR032774">
    <property type="entry name" value="WG_beta_rep"/>
</dbReference>
<dbReference type="OrthoDB" id="343240at2"/>
<dbReference type="Proteomes" id="UP000019095">
    <property type="component" value="Chromosome"/>
</dbReference>
<dbReference type="EMBL" id="CP003915">
    <property type="protein sequence ID" value="AHG63144.1"/>
    <property type="molecule type" value="Genomic_DNA"/>
</dbReference>
<dbReference type="Pfam" id="PF14903">
    <property type="entry name" value="WG_beta_rep"/>
    <property type="match status" value="2"/>
</dbReference>
<accession>W0P8F6</accession>
<feature type="chain" id="PRO_5004792742" description="WG repeat-containing protein" evidence="1">
    <location>
        <begin position="23"/>
        <end position="136"/>
    </location>
</feature>
<protein>
    <recommendedName>
        <fullName evidence="4">WG repeat-containing protein</fullName>
    </recommendedName>
</protein>
<feature type="signal peptide" evidence="1">
    <location>
        <begin position="1"/>
        <end position="22"/>
    </location>
</feature>
<keyword evidence="3" id="KW-1185">Reference proteome</keyword>
<dbReference type="PATRIC" id="fig|1247726.3.peg.1143"/>
<evidence type="ECO:0000256" key="1">
    <source>
        <dbReference type="SAM" id="SignalP"/>
    </source>
</evidence>
<dbReference type="STRING" id="1247726.MIM_c10460"/>
<keyword evidence="1" id="KW-0732">Signal</keyword>
<evidence type="ECO:0008006" key="4">
    <source>
        <dbReference type="Google" id="ProtNLM"/>
    </source>
</evidence>
<organism evidence="2 3">
    <name type="scientific">Advenella mimigardefordensis (strain DSM 17166 / LMG 22922 / DPN7)</name>
    <dbReference type="NCBI Taxonomy" id="1247726"/>
    <lineage>
        <taxon>Bacteria</taxon>
        <taxon>Pseudomonadati</taxon>
        <taxon>Pseudomonadota</taxon>
        <taxon>Betaproteobacteria</taxon>
        <taxon>Burkholderiales</taxon>
        <taxon>Alcaligenaceae</taxon>
    </lineage>
</organism>
<name>W0P8F6_ADVMD</name>
<evidence type="ECO:0000313" key="2">
    <source>
        <dbReference type="EMBL" id="AHG63144.1"/>
    </source>
</evidence>
<evidence type="ECO:0000313" key="3">
    <source>
        <dbReference type="Proteomes" id="UP000019095"/>
    </source>
</evidence>
<dbReference type="AlphaFoldDB" id="W0P8F6"/>
<dbReference type="eggNOG" id="ENOG503338Z">
    <property type="taxonomic scope" value="Bacteria"/>
</dbReference>
<sequence>MNNFKSIVALTLLLSVAHPVWAKSDGGDGPRLVRDNEGWVYVDRDNRPVLRPYIFDNGPDYFEEGLARFVENGKMGFHDKALNIIIPAKYDFVYPFENGIASAGTRCRTQKHGEHSSVFCEKWENVHKPKESGRPG</sequence>